<dbReference type="RefSeq" id="WP_045276375.1">
    <property type="nucleotide sequence ID" value="NZ_BAAAUP010000002.1"/>
</dbReference>
<dbReference type="OrthoDB" id="9788974at2"/>
<keyword evidence="1" id="KW-0812">Transmembrane</keyword>
<dbReference type="PANTHER" id="PTHR36974">
    <property type="entry name" value="MEMBRANE PROTEIN-RELATED"/>
    <property type="match status" value="1"/>
</dbReference>
<evidence type="ECO:0000256" key="1">
    <source>
        <dbReference type="SAM" id="Phobius"/>
    </source>
</evidence>
<keyword evidence="3" id="KW-1185">Reference proteome</keyword>
<dbReference type="PANTHER" id="PTHR36974:SF1">
    <property type="entry name" value="DOXX FAMILY MEMBRANE PROTEIN"/>
    <property type="match status" value="1"/>
</dbReference>
<dbReference type="PATRIC" id="fig|92835.4.peg.2502"/>
<comment type="caution">
    <text evidence="2">The sequence shown here is derived from an EMBL/GenBank/DDBJ whole genome shotgun (WGS) entry which is preliminary data.</text>
</comment>
<evidence type="ECO:0008006" key="4">
    <source>
        <dbReference type="Google" id="ProtNLM"/>
    </source>
</evidence>
<feature type="transmembrane region" description="Helical" evidence="1">
    <location>
        <begin position="13"/>
        <end position="34"/>
    </location>
</feature>
<name>A0A0M2H315_9MICO</name>
<keyword evidence="1" id="KW-1133">Transmembrane helix</keyword>
<dbReference type="AlphaFoldDB" id="A0A0M2H315"/>
<dbReference type="Proteomes" id="UP000033956">
    <property type="component" value="Unassembled WGS sequence"/>
</dbReference>
<proteinExistence type="predicted"/>
<dbReference type="EMBL" id="JYIZ01000054">
    <property type="protein sequence ID" value="KJL38673.1"/>
    <property type="molecule type" value="Genomic_DNA"/>
</dbReference>
<gene>
    <name evidence="2" type="ORF">RS81_02468</name>
</gene>
<protein>
    <recommendedName>
        <fullName evidence="4">DoxX</fullName>
    </recommendedName>
</protein>
<sequence>MATPVTPVQVVRVGARVVLAGFLVYTGLAHLFWARRGFQIAVPDWAPRATGLDKDAIVVASGAVEIMLGGALVALPAERRTIGATAAAFFVAVFPGNVHQWRTGRSAPMLRTDRARFVRLFLQPVLVAWALWSTGPWRRR</sequence>
<reference evidence="2 3" key="1">
    <citation type="submission" date="2015-02" db="EMBL/GenBank/DDBJ databases">
        <title>Draft genome sequences of ten Microbacterium spp. with emphasis on heavy metal contaminated environments.</title>
        <authorList>
            <person name="Corretto E."/>
        </authorList>
    </citation>
    <scope>NUCLEOTIDE SEQUENCE [LARGE SCALE GENOMIC DNA]</scope>
    <source>
        <strain evidence="2 3">DSM 12510</strain>
    </source>
</reference>
<evidence type="ECO:0000313" key="2">
    <source>
        <dbReference type="EMBL" id="KJL38673.1"/>
    </source>
</evidence>
<accession>A0A0M2H315</accession>
<feature type="transmembrane region" description="Helical" evidence="1">
    <location>
        <begin position="81"/>
        <end position="99"/>
    </location>
</feature>
<evidence type="ECO:0000313" key="3">
    <source>
        <dbReference type="Proteomes" id="UP000033956"/>
    </source>
</evidence>
<feature type="transmembrane region" description="Helical" evidence="1">
    <location>
        <begin position="120"/>
        <end position="137"/>
    </location>
</feature>
<feature type="transmembrane region" description="Helical" evidence="1">
    <location>
        <begin position="55"/>
        <end position="75"/>
    </location>
</feature>
<organism evidence="2 3">
    <name type="scientific">Microbacterium terrae</name>
    <dbReference type="NCBI Taxonomy" id="69369"/>
    <lineage>
        <taxon>Bacteria</taxon>
        <taxon>Bacillati</taxon>
        <taxon>Actinomycetota</taxon>
        <taxon>Actinomycetes</taxon>
        <taxon>Micrococcales</taxon>
        <taxon>Microbacteriaceae</taxon>
        <taxon>Microbacterium</taxon>
    </lineage>
</organism>
<keyword evidence="1" id="KW-0472">Membrane</keyword>